<dbReference type="Gene3D" id="3.40.190.290">
    <property type="match status" value="1"/>
</dbReference>
<keyword evidence="2" id="KW-0805">Transcription regulation</keyword>
<evidence type="ECO:0000256" key="4">
    <source>
        <dbReference type="ARBA" id="ARBA00023163"/>
    </source>
</evidence>
<dbReference type="Pfam" id="PF03466">
    <property type="entry name" value="LysR_substrate"/>
    <property type="match status" value="1"/>
</dbReference>
<dbReference type="AlphaFoldDB" id="A0A9Q8YDT2"/>
<dbReference type="SUPFAM" id="SSF53850">
    <property type="entry name" value="Periplasmic binding protein-like II"/>
    <property type="match status" value="1"/>
</dbReference>
<dbReference type="PANTHER" id="PTHR30419:SF2">
    <property type="entry name" value="LYSR FAMILY TRANSCRIPTIONAL REGULATOR"/>
    <property type="match status" value="1"/>
</dbReference>
<dbReference type="InterPro" id="IPR036388">
    <property type="entry name" value="WH-like_DNA-bd_sf"/>
</dbReference>
<dbReference type="CDD" id="cd08421">
    <property type="entry name" value="PBP2_LTTR_like_1"/>
    <property type="match status" value="1"/>
</dbReference>
<evidence type="ECO:0000256" key="1">
    <source>
        <dbReference type="ARBA" id="ARBA00009437"/>
    </source>
</evidence>
<name>A0A9Q8YDT2_ENSAD</name>
<dbReference type="RefSeq" id="WP_112976895.1">
    <property type="nucleotide sequence ID" value="NZ_CAXURO020000002.1"/>
</dbReference>
<dbReference type="GO" id="GO:0005829">
    <property type="term" value="C:cytosol"/>
    <property type="evidence" value="ECO:0007669"/>
    <property type="project" value="TreeGrafter"/>
</dbReference>
<organism evidence="6 7">
    <name type="scientific">Ensifer adhaerens</name>
    <name type="common">Sinorhizobium morelense</name>
    <dbReference type="NCBI Taxonomy" id="106592"/>
    <lineage>
        <taxon>Bacteria</taxon>
        <taxon>Pseudomonadati</taxon>
        <taxon>Pseudomonadota</taxon>
        <taxon>Alphaproteobacteria</taxon>
        <taxon>Hyphomicrobiales</taxon>
        <taxon>Rhizobiaceae</taxon>
        <taxon>Sinorhizobium/Ensifer group</taxon>
        <taxon>Ensifer</taxon>
    </lineage>
</organism>
<evidence type="ECO:0000256" key="3">
    <source>
        <dbReference type="ARBA" id="ARBA00023125"/>
    </source>
</evidence>
<dbReference type="Gene3D" id="1.10.10.10">
    <property type="entry name" value="Winged helix-like DNA-binding domain superfamily/Winged helix DNA-binding domain"/>
    <property type="match status" value="1"/>
</dbReference>
<dbReference type="InterPro" id="IPR050950">
    <property type="entry name" value="HTH-type_LysR_regulators"/>
</dbReference>
<dbReference type="PANTHER" id="PTHR30419">
    <property type="entry name" value="HTH-TYPE TRANSCRIPTIONAL REGULATOR YBHD"/>
    <property type="match status" value="1"/>
</dbReference>
<evidence type="ECO:0000259" key="5">
    <source>
        <dbReference type="PROSITE" id="PS50931"/>
    </source>
</evidence>
<feature type="domain" description="HTH lysR-type" evidence="5">
    <location>
        <begin position="3"/>
        <end position="60"/>
    </location>
</feature>
<dbReference type="EMBL" id="CP098808">
    <property type="protein sequence ID" value="USJ26853.1"/>
    <property type="molecule type" value="Genomic_DNA"/>
</dbReference>
<dbReference type="SUPFAM" id="SSF46785">
    <property type="entry name" value="Winged helix' DNA-binding domain"/>
    <property type="match status" value="1"/>
</dbReference>
<proteinExistence type="inferred from homology"/>
<gene>
    <name evidence="6" type="ORF">NE863_23265</name>
</gene>
<keyword evidence="4" id="KW-0804">Transcription</keyword>
<reference evidence="6" key="1">
    <citation type="submission" date="2022-06" db="EMBL/GenBank/DDBJ databases">
        <title>Physiological and biochemical characterization and genomic elucidation of a strain of the genus Ensifer adhaerens M8 that combines arsenic oxidation and chromium reduction.</title>
        <authorList>
            <person name="Li X."/>
            <person name="Yu c."/>
        </authorList>
    </citation>
    <scope>NUCLEOTIDE SEQUENCE</scope>
    <source>
        <strain evidence="6">M8</strain>
        <plasmid evidence="6">pA</plasmid>
    </source>
</reference>
<sequence length="296" mass="32339">MRFDLIDLRLFLAVVDAGSMTHGAADAGLSLPAASERLRDMEMIGKVKLLERGRRGVRPTPAGEALAHHARLILRQMARMRGELGEHADGLRATIRLAVNTAALTEFLPQRLGAWMTAHPRIDVDLKERQSIEIARAVAADLVEIGILSDAVDTGGLQLRPFAVDRLVVVIPRDHVFAARRRALFADIADQPFVGLSDGALQSHIDAQARRLGLTLKMRSRMRSFEGMCHMVSAGVGLAIMPETAARRGGRSAKTAFVRLADDWATRRLSVCVRAEEELSPPARDLFEHLGSSGSH</sequence>
<dbReference type="InterPro" id="IPR036390">
    <property type="entry name" value="WH_DNA-bd_sf"/>
</dbReference>
<evidence type="ECO:0000313" key="7">
    <source>
        <dbReference type="Proteomes" id="UP001055460"/>
    </source>
</evidence>
<keyword evidence="6" id="KW-0614">Plasmid</keyword>
<dbReference type="Proteomes" id="UP001055460">
    <property type="component" value="Plasmid pA"/>
</dbReference>
<geneLocation type="plasmid" evidence="6 7">
    <name>pA</name>
</geneLocation>
<evidence type="ECO:0000256" key="2">
    <source>
        <dbReference type="ARBA" id="ARBA00023015"/>
    </source>
</evidence>
<dbReference type="InterPro" id="IPR000847">
    <property type="entry name" value="LysR_HTH_N"/>
</dbReference>
<accession>A0A9Q8YDT2</accession>
<dbReference type="PROSITE" id="PS50931">
    <property type="entry name" value="HTH_LYSR"/>
    <property type="match status" value="1"/>
</dbReference>
<protein>
    <submittedName>
        <fullName evidence="6">LysR family transcriptional regulator</fullName>
    </submittedName>
</protein>
<dbReference type="Pfam" id="PF00126">
    <property type="entry name" value="HTH_1"/>
    <property type="match status" value="1"/>
</dbReference>
<keyword evidence="3" id="KW-0238">DNA-binding</keyword>
<dbReference type="GO" id="GO:0003700">
    <property type="term" value="F:DNA-binding transcription factor activity"/>
    <property type="evidence" value="ECO:0007669"/>
    <property type="project" value="InterPro"/>
</dbReference>
<evidence type="ECO:0000313" key="6">
    <source>
        <dbReference type="EMBL" id="USJ26853.1"/>
    </source>
</evidence>
<dbReference type="GO" id="GO:0003677">
    <property type="term" value="F:DNA binding"/>
    <property type="evidence" value="ECO:0007669"/>
    <property type="project" value="UniProtKB-KW"/>
</dbReference>
<comment type="similarity">
    <text evidence="1">Belongs to the LysR transcriptional regulatory family.</text>
</comment>
<dbReference type="InterPro" id="IPR005119">
    <property type="entry name" value="LysR_subst-bd"/>
</dbReference>